<sequence>MLRITAIRVLAATRRSSRTQTLRLLSTNPEVDNNAFVKSISSEQAKKALERSATIRADHVATKGDFPIASQGDHQVDSDEANRKRIIYRSKQRGLLEVDLLLGRWASQNVMQLSNDELKQYEDILNEETIDIFNYIAGKSSVPERLNTPMMKRLQEYCLSSPLGKASVEGFEENKKFMSN</sequence>
<name>A0A225V0U7_9STRA</name>
<protein>
    <recommendedName>
        <fullName evidence="5">Succinate dehydrogenase assembly factor 2, mitochondrial</fullName>
    </recommendedName>
</protein>
<dbReference type="AlphaFoldDB" id="A0A225V0U7"/>
<dbReference type="InterPro" id="IPR005631">
    <property type="entry name" value="SDH"/>
</dbReference>
<evidence type="ECO:0000256" key="2">
    <source>
        <dbReference type="ARBA" id="ARBA00023186"/>
    </source>
</evidence>
<dbReference type="Proteomes" id="UP000198211">
    <property type="component" value="Unassembled WGS sequence"/>
</dbReference>
<dbReference type="STRING" id="4795.A0A225V0U7"/>
<organism evidence="3 4">
    <name type="scientific">Phytophthora megakarya</name>
    <dbReference type="NCBI Taxonomy" id="4795"/>
    <lineage>
        <taxon>Eukaryota</taxon>
        <taxon>Sar</taxon>
        <taxon>Stramenopiles</taxon>
        <taxon>Oomycota</taxon>
        <taxon>Peronosporomycetes</taxon>
        <taxon>Peronosporales</taxon>
        <taxon>Peronosporaceae</taxon>
        <taxon>Phytophthora</taxon>
    </lineage>
</organism>
<evidence type="ECO:0000313" key="4">
    <source>
        <dbReference type="Proteomes" id="UP000198211"/>
    </source>
</evidence>
<keyword evidence="2" id="KW-0143">Chaperone</keyword>
<dbReference type="GO" id="GO:0006099">
    <property type="term" value="P:tricarboxylic acid cycle"/>
    <property type="evidence" value="ECO:0007669"/>
    <property type="project" value="TreeGrafter"/>
</dbReference>
<gene>
    <name evidence="3" type="ORF">PHMEG_00030611</name>
</gene>
<keyword evidence="1" id="KW-0496">Mitochondrion</keyword>
<evidence type="ECO:0000313" key="3">
    <source>
        <dbReference type="EMBL" id="OWY98587.1"/>
    </source>
</evidence>
<keyword evidence="4" id="KW-1185">Reference proteome</keyword>
<evidence type="ECO:0008006" key="5">
    <source>
        <dbReference type="Google" id="ProtNLM"/>
    </source>
</evidence>
<dbReference type="GO" id="GO:0034553">
    <property type="term" value="P:mitochondrial respiratory chain complex II assembly"/>
    <property type="evidence" value="ECO:0007669"/>
    <property type="project" value="TreeGrafter"/>
</dbReference>
<dbReference type="OrthoDB" id="284292at2759"/>
<dbReference type="GO" id="GO:0006121">
    <property type="term" value="P:mitochondrial electron transport, succinate to ubiquinone"/>
    <property type="evidence" value="ECO:0007669"/>
    <property type="project" value="TreeGrafter"/>
</dbReference>
<dbReference type="FunFam" id="1.10.150.250:FF:000004">
    <property type="entry name" value="Succinate dehydrogenase assembly factor 2, mitochondrial"/>
    <property type="match status" value="1"/>
</dbReference>
<dbReference type="InterPro" id="IPR036714">
    <property type="entry name" value="SDH_sf"/>
</dbReference>
<dbReference type="EMBL" id="NBNE01009260">
    <property type="protein sequence ID" value="OWY98587.1"/>
    <property type="molecule type" value="Genomic_DNA"/>
</dbReference>
<dbReference type="PANTHER" id="PTHR12469">
    <property type="entry name" value="PROTEIN EMI5 HOMOLOG, MITOCHONDRIAL"/>
    <property type="match status" value="1"/>
</dbReference>
<proteinExistence type="predicted"/>
<dbReference type="Pfam" id="PF03937">
    <property type="entry name" value="Sdh5"/>
    <property type="match status" value="1"/>
</dbReference>
<dbReference type="SUPFAM" id="SSF109910">
    <property type="entry name" value="YgfY-like"/>
    <property type="match status" value="1"/>
</dbReference>
<comment type="caution">
    <text evidence="3">The sequence shown here is derived from an EMBL/GenBank/DDBJ whole genome shotgun (WGS) entry which is preliminary data.</text>
</comment>
<dbReference type="Gene3D" id="1.10.150.250">
    <property type="entry name" value="Flavinator of succinate dehydrogenase"/>
    <property type="match status" value="1"/>
</dbReference>
<evidence type="ECO:0000256" key="1">
    <source>
        <dbReference type="ARBA" id="ARBA00023128"/>
    </source>
</evidence>
<dbReference type="GO" id="GO:0005739">
    <property type="term" value="C:mitochondrion"/>
    <property type="evidence" value="ECO:0007669"/>
    <property type="project" value="TreeGrafter"/>
</dbReference>
<reference evidence="4" key="1">
    <citation type="submission" date="2017-03" db="EMBL/GenBank/DDBJ databases">
        <title>Phytopthora megakarya and P. palmivora, two closely related causual agents of cacao black pod achieved similar genome size and gene model numbers by different mechanisms.</title>
        <authorList>
            <person name="Ali S."/>
            <person name="Shao J."/>
            <person name="Larry D.J."/>
            <person name="Kronmiller B."/>
            <person name="Shen D."/>
            <person name="Strem M.D."/>
            <person name="Melnick R.L."/>
            <person name="Guiltinan M.J."/>
            <person name="Tyler B.M."/>
            <person name="Meinhardt L.W."/>
            <person name="Bailey B.A."/>
        </authorList>
    </citation>
    <scope>NUCLEOTIDE SEQUENCE [LARGE SCALE GENOMIC DNA]</scope>
    <source>
        <strain evidence="4">zdho120</strain>
    </source>
</reference>
<accession>A0A225V0U7</accession>
<dbReference type="PANTHER" id="PTHR12469:SF2">
    <property type="entry name" value="SUCCINATE DEHYDROGENASE ASSEMBLY FACTOR 2, MITOCHONDRIAL"/>
    <property type="match status" value="1"/>
</dbReference>